<comment type="caution">
    <text evidence="1">The sequence shown here is derived from an EMBL/GenBank/DDBJ whole genome shotgun (WGS) entry which is preliminary data.</text>
</comment>
<dbReference type="AlphaFoldDB" id="A0A4C1WVJ2"/>
<dbReference type="Proteomes" id="UP000299102">
    <property type="component" value="Unassembled WGS sequence"/>
</dbReference>
<proteinExistence type="predicted"/>
<dbReference type="OrthoDB" id="7330964at2759"/>
<organism evidence="1 2">
    <name type="scientific">Eumeta variegata</name>
    <name type="common">Bagworm moth</name>
    <name type="synonym">Eumeta japonica</name>
    <dbReference type="NCBI Taxonomy" id="151549"/>
    <lineage>
        <taxon>Eukaryota</taxon>
        <taxon>Metazoa</taxon>
        <taxon>Ecdysozoa</taxon>
        <taxon>Arthropoda</taxon>
        <taxon>Hexapoda</taxon>
        <taxon>Insecta</taxon>
        <taxon>Pterygota</taxon>
        <taxon>Neoptera</taxon>
        <taxon>Endopterygota</taxon>
        <taxon>Lepidoptera</taxon>
        <taxon>Glossata</taxon>
        <taxon>Ditrysia</taxon>
        <taxon>Tineoidea</taxon>
        <taxon>Psychidae</taxon>
        <taxon>Oiketicinae</taxon>
        <taxon>Eumeta</taxon>
    </lineage>
</organism>
<reference evidence="1 2" key="1">
    <citation type="journal article" date="2019" name="Commun. Biol.">
        <title>The bagworm genome reveals a unique fibroin gene that provides high tensile strength.</title>
        <authorList>
            <person name="Kono N."/>
            <person name="Nakamura H."/>
            <person name="Ohtoshi R."/>
            <person name="Tomita M."/>
            <person name="Numata K."/>
            <person name="Arakawa K."/>
        </authorList>
    </citation>
    <scope>NUCLEOTIDE SEQUENCE [LARGE SCALE GENOMIC DNA]</scope>
</reference>
<name>A0A4C1WVJ2_EUMVA</name>
<keyword evidence="2" id="KW-1185">Reference proteome</keyword>
<accession>A0A4C1WVJ2</accession>
<evidence type="ECO:0000313" key="1">
    <source>
        <dbReference type="EMBL" id="GBP55448.1"/>
    </source>
</evidence>
<sequence length="184" mass="20075">MFEKRLGPWQHNWLNLNGRTLGPGELGRAGRLRPSTRALVSEWRWRRLRRAHGAGRAARGRGAARCAGPGCRADLPAVRRLRRPTYMHFTTPRCDRRTSPHLVPMYASATKAARDGECGRFLTASAGDASRSCASRGPRCERDSAARCCIQVHYFRSATAAVTALAALGAPAVSPFHALVEPCG</sequence>
<evidence type="ECO:0000313" key="2">
    <source>
        <dbReference type="Proteomes" id="UP000299102"/>
    </source>
</evidence>
<protein>
    <submittedName>
        <fullName evidence="1">Uncharacterized protein</fullName>
    </submittedName>
</protein>
<dbReference type="EMBL" id="BGZK01000669">
    <property type="protein sequence ID" value="GBP55448.1"/>
    <property type="molecule type" value="Genomic_DNA"/>
</dbReference>
<gene>
    <name evidence="1" type="ORF">EVAR_42624_1</name>
</gene>